<keyword evidence="7" id="KW-0812">Transmembrane</keyword>
<feature type="domain" description="SHSP" evidence="8">
    <location>
        <begin position="12"/>
        <end position="118"/>
    </location>
</feature>
<dbReference type="PROSITE" id="PS01031">
    <property type="entry name" value="SHSP"/>
    <property type="match status" value="1"/>
</dbReference>
<evidence type="ECO:0000313" key="10">
    <source>
        <dbReference type="Proteomes" id="UP001237642"/>
    </source>
</evidence>
<dbReference type="GO" id="GO:0034605">
    <property type="term" value="P:cellular response to heat"/>
    <property type="evidence" value="ECO:0007669"/>
    <property type="project" value="TreeGrafter"/>
</dbReference>
<evidence type="ECO:0000256" key="6">
    <source>
        <dbReference type="SAM" id="MobiDB-lite"/>
    </source>
</evidence>
<dbReference type="Gene3D" id="2.60.40.790">
    <property type="match status" value="1"/>
</dbReference>
<proteinExistence type="inferred from homology"/>
<organism evidence="9 10">
    <name type="scientific">Heracleum sosnowskyi</name>
    <dbReference type="NCBI Taxonomy" id="360622"/>
    <lineage>
        <taxon>Eukaryota</taxon>
        <taxon>Viridiplantae</taxon>
        <taxon>Streptophyta</taxon>
        <taxon>Embryophyta</taxon>
        <taxon>Tracheophyta</taxon>
        <taxon>Spermatophyta</taxon>
        <taxon>Magnoliopsida</taxon>
        <taxon>eudicotyledons</taxon>
        <taxon>Gunneridae</taxon>
        <taxon>Pentapetalae</taxon>
        <taxon>asterids</taxon>
        <taxon>campanulids</taxon>
        <taxon>Apiales</taxon>
        <taxon>Apiaceae</taxon>
        <taxon>Apioideae</taxon>
        <taxon>apioid superclade</taxon>
        <taxon>Tordylieae</taxon>
        <taxon>Tordyliinae</taxon>
        <taxon>Heracleum</taxon>
    </lineage>
</organism>
<evidence type="ECO:0000259" key="8">
    <source>
        <dbReference type="PROSITE" id="PS01031"/>
    </source>
</evidence>
<dbReference type="EMBL" id="JAUIZM010000011">
    <property type="protein sequence ID" value="KAK1354487.1"/>
    <property type="molecule type" value="Genomic_DNA"/>
</dbReference>
<dbReference type="AlphaFoldDB" id="A0AAD8GSQ5"/>
<feature type="compositionally biased region" description="Basic and acidic residues" evidence="6">
    <location>
        <begin position="205"/>
        <end position="226"/>
    </location>
</feature>
<gene>
    <name evidence="9" type="ORF">POM88_047743</name>
</gene>
<dbReference type="Proteomes" id="UP001237642">
    <property type="component" value="Unassembled WGS sequence"/>
</dbReference>
<dbReference type="GO" id="GO:0005886">
    <property type="term" value="C:plasma membrane"/>
    <property type="evidence" value="ECO:0007669"/>
    <property type="project" value="UniProtKB-SubCell"/>
</dbReference>
<dbReference type="CDD" id="cd06464">
    <property type="entry name" value="ACD_sHsps-like"/>
    <property type="match status" value="1"/>
</dbReference>
<evidence type="ECO:0000256" key="3">
    <source>
        <dbReference type="ARBA" id="ARBA00022821"/>
    </source>
</evidence>
<evidence type="ECO:0000313" key="9">
    <source>
        <dbReference type="EMBL" id="KAK1354487.1"/>
    </source>
</evidence>
<comment type="caution">
    <text evidence="9">The sequence shown here is derived from an EMBL/GenBank/DDBJ whole genome shotgun (WGS) entry which is preliminary data.</text>
</comment>
<comment type="subcellular location">
    <subcellularLocation>
        <location evidence="1">Cell membrane</location>
        <topology evidence="1">Single-pass membrane protein</topology>
    </subcellularLocation>
</comment>
<comment type="similarity">
    <text evidence="4 5">Belongs to the small heat shock protein (HSP20) family.</text>
</comment>
<protein>
    <submittedName>
        <fullName evidence="9">SHSP domain-containing protein</fullName>
    </submittedName>
</protein>
<dbReference type="SUPFAM" id="SSF49764">
    <property type="entry name" value="HSP20-like chaperones"/>
    <property type="match status" value="1"/>
</dbReference>
<feature type="compositionally biased region" description="Basic and acidic residues" evidence="6">
    <location>
        <begin position="128"/>
        <end position="147"/>
    </location>
</feature>
<reference evidence="9" key="1">
    <citation type="submission" date="2023-02" db="EMBL/GenBank/DDBJ databases">
        <title>Genome of toxic invasive species Heracleum sosnowskyi carries increased number of genes despite the absence of recent whole-genome duplications.</title>
        <authorList>
            <person name="Schelkunov M."/>
            <person name="Shtratnikova V."/>
            <person name="Makarenko M."/>
            <person name="Klepikova A."/>
            <person name="Omelchenko D."/>
            <person name="Novikova G."/>
            <person name="Obukhova E."/>
            <person name="Bogdanov V."/>
            <person name="Penin A."/>
            <person name="Logacheva M."/>
        </authorList>
    </citation>
    <scope>NUCLEOTIDE SEQUENCE</scope>
    <source>
        <strain evidence="9">Hsosn_3</strain>
        <tissue evidence="9">Leaf</tissue>
    </source>
</reference>
<dbReference type="PANTHER" id="PTHR43670">
    <property type="entry name" value="HEAT SHOCK PROTEIN 26"/>
    <property type="match status" value="1"/>
</dbReference>
<keyword evidence="2" id="KW-1003">Cell membrane</keyword>
<dbReference type="PANTHER" id="PTHR43670:SF73">
    <property type="entry name" value="INACTIVE PROTEIN RESTRICTED TEV MOVEMENT 2-LIKE"/>
    <property type="match status" value="1"/>
</dbReference>
<name>A0AAD8GSQ5_9APIA</name>
<keyword evidence="7" id="KW-1133">Transmembrane helix</keyword>
<evidence type="ECO:0000256" key="7">
    <source>
        <dbReference type="SAM" id="Phobius"/>
    </source>
</evidence>
<keyword evidence="7" id="KW-0472">Membrane</keyword>
<evidence type="ECO:0000256" key="4">
    <source>
        <dbReference type="PROSITE-ProRule" id="PRU00285"/>
    </source>
</evidence>
<dbReference type="InterPro" id="IPR002068">
    <property type="entry name" value="A-crystallin/Hsp20_dom"/>
</dbReference>
<accession>A0AAD8GSQ5</accession>
<feature type="compositionally biased region" description="Basic and acidic residues" evidence="6">
    <location>
        <begin position="165"/>
        <end position="189"/>
    </location>
</feature>
<reference evidence="9" key="2">
    <citation type="submission" date="2023-05" db="EMBL/GenBank/DDBJ databases">
        <authorList>
            <person name="Schelkunov M.I."/>
        </authorList>
    </citation>
    <scope>NUCLEOTIDE SEQUENCE</scope>
    <source>
        <strain evidence="9">Hsosn_3</strain>
        <tissue evidence="9">Leaf</tissue>
    </source>
</reference>
<feature type="transmembrane region" description="Helical" evidence="7">
    <location>
        <begin position="256"/>
        <end position="273"/>
    </location>
</feature>
<keyword evidence="10" id="KW-1185">Reference proteome</keyword>
<evidence type="ECO:0000256" key="5">
    <source>
        <dbReference type="RuleBase" id="RU003616"/>
    </source>
</evidence>
<feature type="region of interest" description="Disordered" evidence="6">
    <location>
        <begin position="108"/>
        <end position="234"/>
    </location>
</feature>
<dbReference type="Pfam" id="PF00011">
    <property type="entry name" value="HSP20"/>
    <property type="match status" value="1"/>
</dbReference>
<dbReference type="GO" id="GO:0006952">
    <property type="term" value="P:defense response"/>
    <property type="evidence" value="ECO:0007669"/>
    <property type="project" value="UniProtKB-KW"/>
</dbReference>
<evidence type="ECO:0000256" key="2">
    <source>
        <dbReference type="ARBA" id="ARBA00022475"/>
    </source>
</evidence>
<keyword evidence="3" id="KW-0611">Plant defense</keyword>
<evidence type="ECO:0000256" key="1">
    <source>
        <dbReference type="ARBA" id="ARBA00004162"/>
    </source>
</evidence>
<dbReference type="InterPro" id="IPR008978">
    <property type="entry name" value="HSP20-like_chaperone"/>
</dbReference>
<sequence length="285" mass="32174">MNGKQKAVVAARIYQDFEPPTELSSENDSDTILIYVPGFQKEQLKVQFSKARELIISGERLVGDNTWQRFRKTVAVSPNCDMEKITAKFKFEDQILYITQPKLITSENKQDHDKLMPGAQTPEPQKFITEKKHPNNENDESRQKRTGPDLTTNQTGDAAANGETALKKVKEEVSNDRKSGESGDYKPWDPRYNVENALEKVTTNKKNDGDVAESDKMKGTKNQKDEPDTDNFTCKMNERASKGLGLATNIKMPRQVINLVLAVLLAITLGLYVKNSASFWKKDEN</sequence>